<evidence type="ECO:0000256" key="2">
    <source>
        <dbReference type="SAM" id="SignalP"/>
    </source>
</evidence>
<dbReference type="EMBL" id="CAJPDR010001178">
    <property type="protein sequence ID" value="CAF9943690.1"/>
    <property type="molecule type" value="Genomic_DNA"/>
</dbReference>
<dbReference type="OrthoDB" id="5412576at2759"/>
<comment type="caution">
    <text evidence="3">The sequence shown here is derived from an EMBL/GenBank/DDBJ whole genome shotgun (WGS) entry which is preliminary data.</text>
</comment>
<accession>A0A8H3JA53</accession>
<feature type="chain" id="PRO_5034558016" evidence="2">
    <location>
        <begin position="19"/>
        <end position="162"/>
    </location>
</feature>
<evidence type="ECO:0000256" key="1">
    <source>
        <dbReference type="SAM" id="MobiDB-lite"/>
    </source>
</evidence>
<name>A0A8H3JA53_9LECA</name>
<organism evidence="3 4">
    <name type="scientific">Alectoria fallacina</name>
    <dbReference type="NCBI Taxonomy" id="1903189"/>
    <lineage>
        <taxon>Eukaryota</taxon>
        <taxon>Fungi</taxon>
        <taxon>Dikarya</taxon>
        <taxon>Ascomycota</taxon>
        <taxon>Pezizomycotina</taxon>
        <taxon>Lecanoromycetes</taxon>
        <taxon>OSLEUM clade</taxon>
        <taxon>Lecanoromycetidae</taxon>
        <taxon>Lecanorales</taxon>
        <taxon>Lecanorineae</taxon>
        <taxon>Parmeliaceae</taxon>
        <taxon>Alectoria</taxon>
    </lineage>
</organism>
<gene>
    <name evidence="3" type="ORF">ALECFALPRED_000960</name>
</gene>
<reference evidence="3" key="1">
    <citation type="submission" date="2021-03" db="EMBL/GenBank/DDBJ databases">
        <authorList>
            <person name="Tagirdzhanova G."/>
        </authorList>
    </citation>
    <scope>NUCLEOTIDE SEQUENCE</scope>
</reference>
<keyword evidence="2" id="KW-0732">Signal</keyword>
<sequence length="162" mass="17344">MYIPLALLTLLLTASALAFPPPPPPLPPSRFHLTPRQTNTPSSPGFMTGANVTVTAWTRSECGNNTNGDENIAFPNVLYGKNNHALVVSFEVSRDLLPNEQLDLSFFEPDGGVSDGIDKECALFQLTASPVGGNGNSSFPLFGGNCYTPALPVTCFNLWRTS</sequence>
<dbReference type="AlphaFoldDB" id="A0A8H3JA53"/>
<proteinExistence type="predicted"/>
<keyword evidence="4" id="KW-1185">Reference proteome</keyword>
<evidence type="ECO:0000313" key="3">
    <source>
        <dbReference type="EMBL" id="CAF9943690.1"/>
    </source>
</evidence>
<evidence type="ECO:0000313" key="4">
    <source>
        <dbReference type="Proteomes" id="UP000664203"/>
    </source>
</evidence>
<feature type="signal peptide" evidence="2">
    <location>
        <begin position="1"/>
        <end position="18"/>
    </location>
</feature>
<feature type="region of interest" description="Disordered" evidence="1">
    <location>
        <begin position="26"/>
        <end position="47"/>
    </location>
</feature>
<feature type="compositionally biased region" description="Polar residues" evidence="1">
    <location>
        <begin position="35"/>
        <end position="47"/>
    </location>
</feature>
<protein>
    <submittedName>
        <fullName evidence="3">Uncharacterized protein</fullName>
    </submittedName>
</protein>
<dbReference type="Proteomes" id="UP000664203">
    <property type="component" value="Unassembled WGS sequence"/>
</dbReference>